<gene>
    <name evidence="3" type="ORF">A1O5_07660</name>
</gene>
<evidence type="ECO:0000256" key="1">
    <source>
        <dbReference type="SAM" id="SignalP"/>
    </source>
</evidence>
<feature type="chain" id="PRO_5004934713" description="EF-hand domain-containing protein" evidence="1">
    <location>
        <begin position="21"/>
        <end position="225"/>
    </location>
</feature>
<dbReference type="RefSeq" id="XP_007746439.1">
    <property type="nucleotide sequence ID" value="XM_007748249.1"/>
</dbReference>
<dbReference type="InterPro" id="IPR011992">
    <property type="entry name" value="EF-hand-dom_pair"/>
</dbReference>
<dbReference type="PROSITE" id="PS50222">
    <property type="entry name" value="EF_HAND_2"/>
    <property type="match status" value="1"/>
</dbReference>
<comment type="caution">
    <text evidence="3">The sequence shown here is derived from an EMBL/GenBank/DDBJ whole genome shotgun (WGS) entry which is preliminary data.</text>
</comment>
<organism evidence="3 4">
    <name type="scientific">Cladophialophora psammophila CBS 110553</name>
    <dbReference type="NCBI Taxonomy" id="1182543"/>
    <lineage>
        <taxon>Eukaryota</taxon>
        <taxon>Fungi</taxon>
        <taxon>Dikarya</taxon>
        <taxon>Ascomycota</taxon>
        <taxon>Pezizomycotina</taxon>
        <taxon>Eurotiomycetes</taxon>
        <taxon>Chaetothyriomycetidae</taxon>
        <taxon>Chaetothyriales</taxon>
        <taxon>Herpotrichiellaceae</taxon>
        <taxon>Cladophialophora</taxon>
    </lineage>
</organism>
<evidence type="ECO:0000313" key="3">
    <source>
        <dbReference type="EMBL" id="EXJ69624.1"/>
    </source>
</evidence>
<dbReference type="OrthoDB" id="4130448at2759"/>
<keyword evidence="1" id="KW-0732">Signal</keyword>
<evidence type="ECO:0000259" key="2">
    <source>
        <dbReference type="PROSITE" id="PS50222"/>
    </source>
</evidence>
<evidence type="ECO:0000313" key="4">
    <source>
        <dbReference type="Proteomes" id="UP000019471"/>
    </source>
</evidence>
<dbReference type="Proteomes" id="UP000019471">
    <property type="component" value="Unassembled WGS sequence"/>
</dbReference>
<feature type="domain" description="EF-hand" evidence="2">
    <location>
        <begin position="190"/>
        <end position="225"/>
    </location>
</feature>
<dbReference type="AlphaFoldDB" id="W9XGY6"/>
<dbReference type="SUPFAM" id="SSF47473">
    <property type="entry name" value="EF-hand"/>
    <property type="match status" value="1"/>
</dbReference>
<dbReference type="GeneID" id="19192366"/>
<dbReference type="Gene3D" id="1.10.238.10">
    <property type="entry name" value="EF-hand"/>
    <property type="match status" value="1"/>
</dbReference>
<reference evidence="3 4" key="1">
    <citation type="submission" date="2013-03" db="EMBL/GenBank/DDBJ databases">
        <title>The Genome Sequence of Cladophialophora psammophila CBS 110553.</title>
        <authorList>
            <consortium name="The Broad Institute Genomics Platform"/>
            <person name="Cuomo C."/>
            <person name="de Hoog S."/>
            <person name="Gorbushina A."/>
            <person name="Walker B."/>
            <person name="Young S.K."/>
            <person name="Zeng Q."/>
            <person name="Gargeya S."/>
            <person name="Fitzgerald M."/>
            <person name="Haas B."/>
            <person name="Abouelleil A."/>
            <person name="Allen A.W."/>
            <person name="Alvarado L."/>
            <person name="Arachchi H.M."/>
            <person name="Berlin A.M."/>
            <person name="Chapman S.B."/>
            <person name="Gainer-Dewar J."/>
            <person name="Goldberg J."/>
            <person name="Griggs A."/>
            <person name="Gujja S."/>
            <person name="Hansen M."/>
            <person name="Howarth C."/>
            <person name="Imamovic A."/>
            <person name="Ireland A."/>
            <person name="Larimer J."/>
            <person name="McCowan C."/>
            <person name="Murphy C."/>
            <person name="Pearson M."/>
            <person name="Poon T.W."/>
            <person name="Priest M."/>
            <person name="Roberts A."/>
            <person name="Saif S."/>
            <person name="Shea T."/>
            <person name="Sisk P."/>
            <person name="Sykes S."/>
            <person name="Wortman J."/>
            <person name="Nusbaum C."/>
            <person name="Birren B."/>
        </authorList>
    </citation>
    <scope>NUCLEOTIDE SEQUENCE [LARGE SCALE GENOMIC DNA]</scope>
    <source>
        <strain evidence="3 4">CBS 110553</strain>
    </source>
</reference>
<dbReference type="HOGENOM" id="CLU_093217_0_0_1"/>
<protein>
    <recommendedName>
        <fullName evidence="2">EF-hand domain-containing protein</fullName>
    </recommendedName>
</protein>
<sequence length="225" mass="24588">MLLQPIVSAFLILLPPGTYAKCCWGDAIKGICGDGSTGTPCCGYKKCNAFCCACPGVSVIREVIEEPGIEWTSVITAPYDSVHSTYEEWTCRASHITTWYPPPATERALPEDSATTIFSASEPVATLTGNPQPTFTSVRKHPLDNHQMLSGLQETFDRVSNGKEKNGTSIITLDQYFGFFNVTDNGTETDFGKHVEAKFRAHDRNGDGSLTVEEAQLLCDRDGCY</sequence>
<dbReference type="EMBL" id="AMGX01000011">
    <property type="protein sequence ID" value="EXJ69624.1"/>
    <property type="molecule type" value="Genomic_DNA"/>
</dbReference>
<feature type="signal peptide" evidence="1">
    <location>
        <begin position="1"/>
        <end position="20"/>
    </location>
</feature>
<name>W9XGY6_9EURO</name>
<proteinExistence type="predicted"/>
<accession>W9XGY6</accession>
<dbReference type="InterPro" id="IPR002048">
    <property type="entry name" value="EF_hand_dom"/>
</dbReference>
<dbReference type="GO" id="GO:0005509">
    <property type="term" value="F:calcium ion binding"/>
    <property type="evidence" value="ECO:0007669"/>
    <property type="project" value="InterPro"/>
</dbReference>
<keyword evidence="4" id="KW-1185">Reference proteome</keyword>